<dbReference type="SUPFAM" id="SSF53474">
    <property type="entry name" value="alpha/beta-Hydrolases"/>
    <property type="match status" value="1"/>
</dbReference>
<proteinExistence type="predicted"/>
<dbReference type="Gene3D" id="3.40.50.1820">
    <property type="entry name" value="alpha/beta hydrolase"/>
    <property type="match status" value="1"/>
</dbReference>
<dbReference type="STRING" id="1202724.AM493_01350"/>
<dbReference type="InterPro" id="IPR000073">
    <property type="entry name" value="AB_hydrolase_1"/>
</dbReference>
<dbReference type="RefSeq" id="WP_054405883.1">
    <property type="nucleotide sequence ID" value="NZ_FOYA01000004.1"/>
</dbReference>
<gene>
    <name evidence="2" type="ORF">AM493_01350</name>
</gene>
<feature type="domain" description="AB hydrolase-1" evidence="1">
    <location>
        <begin position="5"/>
        <end position="241"/>
    </location>
</feature>
<dbReference type="AlphaFoldDB" id="A0A0M9VGT6"/>
<dbReference type="InterPro" id="IPR029058">
    <property type="entry name" value="AB_hydrolase_fold"/>
</dbReference>
<dbReference type="PATRIC" id="fig|1202724.3.peg.275"/>
<name>A0A0M9VGT6_9FLAO</name>
<keyword evidence="3" id="KW-1185">Reference proteome</keyword>
<dbReference type="EMBL" id="LIYD01000005">
    <property type="protein sequence ID" value="KOS04839.1"/>
    <property type="molecule type" value="Genomic_DNA"/>
</dbReference>
<evidence type="ECO:0000259" key="1">
    <source>
        <dbReference type="Pfam" id="PF12697"/>
    </source>
</evidence>
<evidence type="ECO:0000313" key="3">
    <source>
        <dbReference type="Proteomes" id="UP000037755"/>
    </source>
</evidence>
<comment type="caution">
    <text evidence="2">The sequence shown here is derived from an EMBL/GenBank/DDBJ whole genome shotgun (WGS) entry which is preliminary data.</text>
</comment>
<accession>A0A0M9VGT6</accession>
<sequence>MAQHIIFITGAFVSHTTWDKWITYFSEEGFEVVAPPWPFKDAPAKTLREFQPEGAGLATLTLDELVNHYAAIAAALPEKPIVIGHSLGGLIAQILVNRGLASAGVGIHPVPPQGVFPYEFTFLRATWKLLGLFSSVKKTHMVSFNDFSRTFANGLPLQVQLSEYEKYAIPESRTVARGGLTKAAAVDFKKPHPPLLITAGGKDNLIPVHLIKRNFKRYNTPGSVTDYREFPESNHGILTHPSWKDEAVVIREWLSLVLSQ</sequence>
<dbReference type="Proteomes" id="UP000037755">
    <property type="component" value="Unassembled WGS sequence"/>
</dbReference>
<reference evidence="2 3" key="1">
    <citation type="submission" date="2015-08" db="EMBL/GenBank/DDBJ databases">
        <title>Whole genome sequence of Flavobacterium akiainvivens IK-1T, from decaying Wikstroemia oahuensis, an endemic Hawaiian shrub.</title>
        <authorList>
            <person name="Wan X."/>
            <person name="Hou S."/>
            <person name="Saito J."/>
            <person name="Donachie S."/>
        </authorList>
    </citation>
    <scope>NUCLEOTIDE SEQUENCE [LARGE SCALE GENOMIC DNA]</scope>
    <source>
        <strain evidence="2 3">IK-1</strain>
    </source>
</reference>
<dbReference type="OrthoDB" id="9814966at2"/>
<protein>
    <recommendedName>
        <fullName evidence="1">AB hydrolase-1 domain-containing protein</fullName>
    </recommendedName>
</protein>
<organism evidence="2 3">
    <name type="scientific">Flavobacterium akiainvivens</name>
    <dbReference type="NCBI Taxonomy" id="1202724"/>
    <lineage>
        <taxon>Bacteria</taxon>
        <taxon>Pseudomonadati</taxon>
        <taxon>Bacteroidota</taxon>
        <taxon>Flavobacteriia</taxon>
        <taxon>Flavobacteriales</taxon>
        <taxon>Flavobacteriaceae</taxon>
        <taxon>Flavobacterium</taxon>
    </lineage>
</organism>
<evidence type="ECO:0000313" key="2">
    <source>
        <dbReference type="EMBL" id="KOS04839.1"/>
    </source>
</evidence>
<dbReference type="Pfam" id="PF12697">
    <property type="entry name" value="Abhydrolase_6"/>
    <property type="match status" value="1"/>
</dbReference>